<dbReference type="RefSeq" id="WP_105039711.1">
    <property type="nucleotide sequence ID" value="NZ_PPSL01000003.1"/>
</dbReference>
<dbReference type="EMBL" id="PPSL01000003">
    <property type="protein sequence ID" value="PQJ10984.1"/>
    <property type="molecule type" value="Genomic_DNA"/>
</dbReference>
<keyword evidence="3" id="KW-1185">Reference proteome</keyword>
<dbReference type="OrthoDB" id="1524053at2"/>
<reference evidence="2 3" key="1">
    <citation type="submission" date="2018-01" db="EMBL/GenBank/DDBJ databases">
        <title>A novel member of the phylum Bacteroidetes isolated from glacier ice.</title>
        <authorList>
            <person name="Liu Q."/>
            <person name="Xin Y.-H."/>
        </authorList>
    </citation>
    <scope>NUCLEOTIDE SEQUENCE [LARGE SCALE GENOMIC DNA]</scope>
    <source>
        <strain evidence="2 3">RB1R16</strain>
    </source>
</reference>
<feature type="transmembrane region" description="Helical" evidence="1">
    <location>
        <begin position="145"/>
        <end position="165"/>
    </location>
</feature>
<dbReference type="Proteomes" id="UP000239872">
    <property type="component" value="Unassembled WGS sequence"/>
</dbReference>
<proteinExistence type="predicted"/>
<keyword evidence="1" id="KW-0812">Transmembrane</keyword>
<sequence length="290" mass="31779">MLYLVITILLNVLISAIFKVLPRYKIDTLQAIVVNYCVCVITGSLFLGHMPFQASHVTQQWFPWTFLMGAAFISIFNLIGYCTKVDGITTATIANKLSLVIPVTIAIVFFHEAAGIWKIIGIALALPAVYLTTRVKEENGKTPSLMWPLLLFIGSGLLDALVNYAQHTFLDTPEVQATFTIYCFGVAACFGIIIVIIMLLMKKMQLHWRNLVAGICIGVPNYFSIYFLIRSINCGVMQSSATIPVLNIGTLVASSLAAIFIFREKANAQRIIGLVLSIIAILLIAAGGMI</sequence>
<feature type="transmembrane region" description="Helical" evidence="1">
    <location>
        <begin position="116"/>
        <end position="133"/>
    </location>
</feature>
<evidence type="ECO:0000256" key="1">
    <source>
        <dbReference type="SAM" id="Phobius"/>
    </source>
</evidence>
<organism evidence="2 3">
    <name type="scientific">Flavipsychrobacter stenotrophus</name>
    <dbReference type="NCBI Taxonomy" id="2077091"/>
    <lineage>
        <taxon>Bacteria</taxon>
        <taxon>Pseudomonadati</taxon>
        <taxon>Bacteroidota</taxon>
        <taxon>Chitinophagia</taxon>
        <taxon>Chitinophagales</taxon>
        <taxon>Chitinophagaceae</taxon>
        <taxon>Flavipsychrobacter</taxon>
    </lineage>
</organism>
<feature type="transmembrane region" description="Helical" evidence="1">
    <location>
        <begin position="211"/>
        <end position="229"/>
    </location>
</feature>
<keyword evidence="1" id="KW-0472">Membrane</keyword>
<feature type="transmembrane region" description="Helical" evidence="1">
    <location>
        <begin position="29"/>
        <end position="49"/>
    </location>
</feature>
<comment type="caution">
    <text evidence="2">The sequence shown here is derived from an EMBL/GenBank/DDBJ whole genome shotgun (WGS) entry which is preliminary data.</text>
</comment>
<protein>
    <recommendedName>
        <fullName evidence="4">EamA domain-containing protein</fullName>
    </recommendedName>
</protein>
<feature type="transmembrane region" description="Helical" evidence="1">
    <location>
        <begin position="271"/>
        <end position="289"/>
    </location>
</feature>
<feature type="transmembrane region" description="Helical" evidence="1">
    <location>
        <begin position="6"/>
        <end position="22"/>
    </location>
</feature>
<keyword evidence="1" id="KW-1133">Transmembrane helix</keyword>
<name>A0A2S7SW73_9BACT</name>
<evidence type="ECO:0000313" key="2">
    <source>
        <dbReference type="EMBL" id="PQJ10984.1"/>
    </source>
</evidence>
<feature type="transmembrane region" description="Helical" evidence="1">
    <location>
        <begin position="177"/>
        <end position="199"/>
    </location>
</feature>
<feature type="transmembrane region" description="Helical" evidence="1">
    <location>
        <begin position="61"/>
        <end position="81"/>
    </location>
</feature>
<dbReference type="InterPro" id="IPR037185">
    <property type="entry name" value="EmrE-like"/>
</dbReference>
<dbReference type="Gene3D" id="1.10.3730.20">
    <property type="match status" value="1"/>
</dbReference>
<dbReference type="SUPFAM" id="SSF103481">
    <property type="entry name" value="Multidrug resistance efflux transporter EmrE"/>
    <property type="match status" value="2"/>
</dbReference>
<accession>A0A2S7SW73</accession>
<dbReference type="AlphaFoldDB" id="A0A2S7SW73"/>
<feature type="transmembrane region" description="Helical" evidence="1">
    <location>
        <begin position="93"/>
        <end position="110"/>
    </location>
</feature>
<feature type="transmembrane region" description="Helical" evidence="1">
    <location>
        <begin position="241"/>
        <end position="262"/>
    </location>
</feature>
<evidence type="ECO:0000313" key="3">
    <source>
        <dbReference type="Proteomes" id="UP000239872"/>
    </source>
</evidence>
<gene>
    <name evidence="2" type="ORF">CJD36_013525</name>
</gene>
<evidence type="ECO:0008006" key="4">
    <source>
        <dbReference type="Google" id="ProtNLM"/>
    </source>
</evidence>